<dbReference type="AlphaFoldDB" id="A0A7E5VHV5"/>
<accession>A0A7E5VHV5</accession>
<evidence type="ECO:0000256" key="2">
    <source>
        <dbReference type="ARBA" id="ARBA00004569"/>
    </source>
</evidence>
<name>A0A7E5VHV5_TRINI</name>
<evidence type="ECO:0000256" key="8">
    <source>
        <dbReference type="ARBA" id="ARBA00022792"/>
    </source>
</evidence>
<keyword evidence="7" id="KW-0679">Respiratory chain</keyword>
<evidence type="ECO:0000256" key="6">
    <source>
        <dbReference type="ARBA" id="ARBA00022448"/>
    </source>
</evidence>
<dbReference type="InterPro" id="IPR008698">
    <property type="entry name" value="NDUB7"/>
</dbReference>
<comment type="function">
    <text evidence="1">Accessory subunit of the mitochondrial membrane respiratory chain NADH dehydrogenase (Complex I), that is believed not to be involved in catalysis. Complex I functions in the transfer of electrons from NADH to the respiratory chain. The immediate electron acceptor for the enzyme is believed to be ubiquinone.</text>
</comment>
<dbReference type="Pfam" id="PF05676">
    <property type="entry name" value="NDUF_B7"/>
    <property type="match status" value="1"/>
</dbReference>
<organism evidence="13 14">
    <name type="scientific">Trichoplusia ni</name>
    <name type="common">Cabbage looper</name>
    <dbReference type="NCBI Taxonomy" id="7111"/>
    <lineage>
        <taxon>Eukaryota</taxon>
        <taxon>Metazoa</taxon>
        <taxon>Ecdysozoa</taxon>
        <taxon>Arthropoda</taxon>
        <taxon>Hexapoda</taxon>
        <taxon>Insecta</taxon>
        <taxon>Pterygota</taxon>
        <taxon>Neoptera</taxon>
        <taxon>Endopterygota</taxon>
        <taxon>Lepidoptera</taxon>
        <taxon>Glossata</taxon>
        <taxon>Ditrysia</taxon>
        <taxon>Noctuoidea</taxon>
        <taxon>Noctuidae</taxon>
        <taxon>Plusiinae</taxon>
        <taxon>Trichoplusia</taxon>
    </lineage>
</organism>
<keyword evidence="10" id="KW-0496">Mitochondrion</keyword>
<keyword evidence="6" id="KW-0813">Transport</keyword>
<keyword evidence="11" id="KW-0472">Membrane</keyword>
<evidence type="ECO:0000256" key="1">
    <source>
        <dbReference type="ARBA" id="ARBA00003195"/>
    </source>
</evidence>
<evidence type="ECO:0000256" key="12">
    <source>
        <dbReference type="ARBA" id="ARBA00023157"/>
    </source>
</evidence>
<dbReference type="PANTHER" id="PTHR20900">
    <property type="entry name" value="NADH:UBIQUINONE OXIDOREDUCTASE B18-LIKE SUBUNIT"/>
    <property type="match status" value="1"/>
</dbReference>
<comment type="subcellular location">
    <subcellularLocation>
        <location evidence="3">Mitochondrion inner membrane</location>
        <topology evidence="3">Peripheral membrane protein</topology>
    </subcellularLocation>
    <subcellularLocation>
        <location evidence="2">Mitochondrion intermembrane space</location>
    </subcellularLocation>
</comment>
<dbReference type="KEGG" id="tnl:113494003"/>
<evidence type="ECO:0000256" key="4">
    <source>
        <dbReference type="ARBA" id="ARBA00008006"/>
    </source>
</evidence>
<keyword evidence="13" id="KW-1185">Reference proteome</keyword>
<evidence type="ECO:0000313" key="13">
    <source>
        <dbReference type="Proteomes" id="UP000322000"/>
    </source>
</evidence>
<evidence type="ECO:0000256" key="7">
    <source>
        <dbReference type="ARBA" id="ARBA00022660"/>
    </source>
</evidence>
<evidence type="ECO:0000256" key="10">
    <source>
        <dbReference type="ARBA" id="ARBA00023128"/>
    </source>
</evidence>
<evidence type="ECO:0000256" key="5">
    <source>
        <dbReference type="ARBA" id="ARBA00018677"/>
    </source>
</evidence>
<gene>
    <name evidence="14" type="primary">LOC113494003</name>
</gene>
<protein>
    <recommendedName>
        <fullName evidence="5">NADH dehydrogenase [ubiquinone] 1 beta subcomplex subunit 7</fullName>
    </recommendedName>
</protein>
<dbReference type="Proteomes" id="UP000322000">
    <property type="component" value="Chromosome 5"/>
</dbReference>
<comment type="similarity">
    <text evidence="4">Belongs to the complex I NDUFB7 subunit family.</text>
</comment>
<dbReference type="FunCoup" id="A0A7E5VHV5">
    <property type="interactions" value="1317"/>
</dbReference>
<dbReference type="GO" id="GO:0005743">
    <property type="term" value="C:mitochondrial inner membrane"/>
    <property type="evidence" value="ECO:0007669"/>
    <property type="project" value="UniProtKB-SubCell"/>
</dbReference>
<keyword evidence="9" id="KW-0249">Electron transport</keyword>
<dbReference type="InParanoid" id="A0A7E5VHV5"/>
<proteinExistence type="inferred from homology"/>
<dbReference type="GeneID" id="113494003"/>
<evidence type="ECO:0000256" key="11">
    <source>
        <dbReference type="ARBA" id="ARBA00023136"/>
    </source>
</evidence>
<dbReference type="OrthoDB" id="268414at2759"/>
<dbReference type="RefSeq" id="XP_026727903.1">
    <property type="nucleotide sequence ID" value="XM_026872102.1"/>
</dbReference>
<keyword evidence="8" id="KW-0999">Mitochondrion inner membrane</keyword>
<dbReference type="PANTHER" id="PTHR20900:SF0">
    <property type="entry name" value="NADH DEHYDROGENASE [UBIQUINONE] 1 BETA SUBCOMPLEX SUBUNIT 7"/>
    <property type="match status" value="1"/>
</dbReference>
<keyword evidence="12" id="KW-1015">Disulfide bond</keyword>
<reference evidence="14" key="1">
    <citation type="submission" date="2025-08" db="UniProtKB">
        <authorList>
            <consortium name="RefSeq"/>
        </authorList>
    </citation>
    <scope>IDENTIFICATION</scope>
</reference>
<evidence type="ECO:0000256" key="3">
    <source>
        <dbReference type="ARBA" id="ARBA00004637"/>
    </source>
</evidence>
<sequence>MGQILGTFRTKHLDLNMNDKPSFPPNAGFTFKRQPRGMIASAEELSSAKIPVEFRDFCAHLLIDYQVCRYKNFPLVYRCSHQKHAYMICEQEDYLMRMKEFERERRLREREIRIKKNPPPPPPK</sequence>
<dbReference type="GO" id="GO:0005758">
    <property type="term" value="C:mitochondrial intermembrane space"/>
    <property type="evidence" value="ECO:0007669"/>
    <property type="project" value="UniProtKB-SubCell"/>
</dbReference>
<evidence type="ECO:0000256" key="9">
    <source>
        <dbReference type="ARBA" id="ARBA00022982"/>
    </source>
</evidence>
<evidence type="ECO:0000313" key="14">
    <source>
        <dbReference type="RefSeq" id="XP_026727903.1"/>
    </source>
</evidence>